<dbReference type="PANTHER" id="PTHR28152:SF1">
    <property type="entry name" value="HYDROXYACYL-THIOESTER DEHYDRATASE TYPE 2, MITOCHONDRIAL"/>
    <property type="match status" value="1"/>
</dbReference>
<dbReference type="Pfam" id="PF13452">
    <property type="entry name" value="FAS1_DH_region"/>
    <property type="match status" value="1"/>
</dbReference>
<evidence type="ECO:0000259" key="1">
    <source>
        <dbReference type="Pfam" id="PF13452"/>
    </source>
</evidence>
<evidence type="ECO:0000313" key="3">
    <source>
        <dbReference type="Proteomes" id="UP000622707"/>
    </source>
</evidence>
<accession>A0ABS1JKX8</accession>
<feature type="domain" description="FAS1-like dehydratase" evidence="1">
    <location>
        <begin position="64"/>
        <end position="133"/>
    </location>
</feature>
<evidence type="ECO:0000313" key="2">
    <source>
        <dbReference type="EMBL" id="MBL0424907.1"/>
    </source>
</evidence>
<protein>
    <submittedName>
        <fullName evidence="2">MaoC family dehydratase N-terminal domain-containing protein</fullName>
    </submittedName>
</protein>
<dbReference type="SUPFAM" id="SSF54637">
    <property type="entry name" value="Thioesterase/thiol ester dehydrase-isomerase"/>
    <property type="match status" value="2"/>
</dbReference>
<keyword evidence="3" id="KW-1185">Reference proteome</keyword>
<gene>
    <name evidence="2" type="ORF">JI746_07290</name>
</gene>
<dbReference type="EMBL" id="JAEQND010000003">
    <property type="protein sequence ID" value="MBL0424907.1"/>
    <property type="molecule type" value="Genomic_DNA"/>
</dbReference>
<name>A0ABS1JKX8_9BURK</name>
<dbReference type="InterPro" id="IPR029069">
    <property type="entry name" value="HotDog_dom_sf"/>
</dbReference>
<sequence>METSLDELQAWISRTETVRDTIGATPVRALDATLDHPARPVEQGTALPPLWHWLYFLPLHRQSEIGPDGHARRGGFLPPVPLPRRMWAGSQFEFRSPVRVGDAVERTSTIADVTLKEGRTGKLVFVKVRHELRCNGAADPAIVEFHDIVYREAKRPGDVEPPPQRAETGSWRREIVPDDVLLFRYSALTFNGHRIHYDRKYVTEVEGYPGLVVHGPLIATLLMDLLRRQAPGAEVARFVFKAVRPTFDLHPFHVNGEPAADGKSVRLWASDHAGWLTMDASAVLR</sequence>
<comment type="caution">
    <text evidence="2">The sequence shown here is derived from an EMBL/GenBank/DDBJ whole genome shotgun (WGS) entry which is preliminary data.</text>
</comment>
<dbReference type="InterPro" id="IPR052741">
    <property type="entry name" value="Mitochondrial_HTD2"/>
</dbReference>
<dbReference type="PANTHER" id="PTHR28152">
    <property type="entry name" value="HYDROXYACYL-THIOESTER DEHYDRATASE TYPE 2, MITOCHONDRIAL"/>
    <property type="match status" value="1"/>
</dbReference>
<dbReference type="InterPro" id="IPR039569">
    <property type="entry name" value="FAS1-like_DH_region"/>
</dbReference>
<proteinExistence type="predicted"/>
<dbReference type="Proteomes" id="UP000622707">
    <property type="component" value="Unassembled WGS sequence"/>
</dbReference>
<organism evidence="2 3">
    <name type="scientific">Ramlibacter alkalitolerans</name>
    <dbReference type="NCBI Taxonomy" id="2039631"/>
    <lineage>
        <taxon>Bacteria</taxon>
        <taxon>Pseudomonadati</taxon>
        <taxon>Pseudomonadota</taxon>
        <taxon>Betaproteobacteria</taxon>
        <taxon>Burkholderiales</taxon>
        <taxon>Comamonadaceae</taxon>
        <taxon>Ramlibacter</taxon>
    </lineage>
</organism>
<reference evidence="2 3" key="1">
    <citation type="journal article" date="2017" name="Int. J. Syst. Evol. Microbiol.">
        <title>Ramlibacter alkalitolerans sp. nov., alkali-tolerant bacterium isolated from soil of ginseng.</title>
        <authorList>
            <person name="Lee D.H."/>
            <person name="Cha C.J."/>
        </authorList>
    </citation>
    <scope>NUCLEOTIDE SEQUENCE [LARGE SCALE GENOMIC DNA]</scope>
    <source>
        <strain evidence="2 3">KACC 19305</strain>
    </source>
</reference>
<dbReference type="Gene3D" id="3.10.129.10">
    <property type="entry name" value="Hotdog Thioesterase"/>
    <property type="match status" value="2"/>
</dbReference>
<dbReference type="RefSeq" id="WP_201688132.1">
    <property type="nucleotide sequence ID" value="NZ_JAEQND010000003.1"/>
</dbReference>